<evidence type="ECO:0000313" key="2">
    <source>
        <dbReference type="EMBL" id="OMF47284.1"/>
    </source>
</evidence>
<feature type="domain" description="RadC-like JAB" evidence="1">
    <location>
        <begin position="3"/>
        <end position="39"/>
    </location>
</feature>
<reference evidence="2 3" key="1">
    <citation type="submission" date="2016-11" db="EMBL/GenBank/DDBJ databases">
        <title>Paenibacillus species isolates.</title>
        <authorList>
            <person name="Beno S.M."/>
        </authorList>
    </citation>
    <scope>NUCLEOTIDE SEQUENCE [LARGE SCALE GENOMIC DNA]</scope>
    <source>
        <strain evidence="2 3">FSL R5-0378</strain>
    </source>
</reference>
<dbReference type="Pfam" id="PF04002">
    <property type="entry name" value="RadC"/>
    <property type="match status" value="1"/>
</dbReference>
<protein>
    <recommendedName>
        <fullName evidence="1">RadC-like JAB domain-containing protein</fullName>
    </recommendedName>
</protein>
<comment type="caution">
    <text evidence="2">The sequence shown here is derived from an EMBL/GenBank/DDBJ whole genome shotgun (WGS) entry which is preliminary data.</text>
</comment>
<dbReference type="AlphaFoldDB" id="A0A1R1E634"/>
<evidence type="ECO:0000313" key="3">
    <source>
        <dbReference type="Proteomes" id="UP000187172"/>
    </source>
</evidence>
<gene>
    <name evidence="2" type="ORF">BK138_32120</name>
</gene>
<accession>A0A1R1E634</accession>
<dbReference type="Gene3D" id="3.40.140.10">
    <property type="entry name" value="Cytidine Deaminase, domain 2"/>
    <property type="match status" value="1"/>
</dbReference>
<dbReference type="STRING" id="297318.BK138_32120"/>
<organism evidence="2 3">
    <name type="scientific">Paenibacillus rhizosphaerae</name>
    <dbReference type="NCBI Taxonomy" id="297318"/>
    <lineage>
        <taxon>Bacteria</taxon>
        <taxon>Bacillati</taxon>
        <taxon>Bacillota</taxon>
        <taxon>Bacilli</taxon>
        <taxon>Bacillales</taxon>
        <taxon>Paenibacillaceae</taxon>
        <taxon>Paenibacillus</taxon>
    </lineage>
</organism>
<dbReference type="EMBL" id="MRTP01000018">
    <property type="protein sequence ID" value="OMF47284.1"/>
    <property type="molecule type" value="Genomic_DNA"/>
</dbReference>
<dbReference type="Proteomes" id="UP000187172">
    <property type="component" value="Unassembled WGS sequence"/>
</dbReference>
<name>A0A1R1E634_9BACL</name>
<dbReference type="RefSeq" id="WP_076176326.1">
    <property type="nucleotide sequence ID" value="NZ_MRTP01000018.1"/>
</dbReference>
<proteinExistence type="predicted"/>
<sequence>MLSVRSLNAAVVHPREVFIVAILNNAASIICFHNRPYPRPNLRIRKTFRYHGVLLRLGQL</sequence>
<keyword evidence="3" id="KW-1185">Reference proteome</keyword>
<evidence type="ECO:0000259" key="1">
    <source>
        <dbReference type="Pfam" id="PF04002"/>
    </source>
</evidence>
<dbReference type="InterPro" id="IPR025657">
    <property type="entry name" value="RadC_JAB"/>
</dbReference>